<dbReference type="PANTHER" id="PTHR23513:SF6">
    <property type="entry name" value="MAJOR FACILITATOR SUPERFAMILY ASSOCIATED DOMAIN-CONTAINING PROTEIN"/>
    <property type="match status" value="1"/>
</dbReference>
<feature type="transmembrane region" description="Helical" evidence="7">
    <location>
        <begin position="230"/>
        <end position="255"/>
    </location>
</feature>
<keyword evidence="2" id="KW-0813">Transport</keyword>
<dbReference type="InterPro" id="IPR020846">
    <property type="entry name" value="MFS_dom"/>
</dbReference>
<feature type="transmembrane region" description="Helical" evidence="7">
    <location>
        <begin position="21"/>
        <end position="47"/>
    </location>
</feature>
<dbReference type="Gene3D" id="1.20.1250.20">
    <property type="entry name" value="MFS general substrate transporter like domains"/>
    <property type="match status" value="1"/>
</dbReference>
<evidence type="ECO:0000256" key="7">
    <source>
        <dbReference type="SAM" id="Phobius"/>
    </source>
</evidence>
<protein>
    <submittedName>
        <fullName evidence="9">MFS transporter</fullName>
    </submittedName>
</protein>
<feature type="transmembrane region" description="Helical" evidence="7">
    <location>
        <begin position="361"/>
        <end position="378"/>
    </location>
</feature>
<feature type="transmembrane region" description="Helical" evidence="7">
    <location>
        <begin position="182"/>
        <end position="201"/>
    </location>
</feature>
<evidence type="ECO:0000259" key="8">
    <source>
        <dbReference type="PROSITE" id="PS50850"/>
    </source>
</evidence>
<keyword evidence="3" id="KW-1003">Cell membrane</keyword>
<feature type="domain" description="Major facilitator superfamily (MFS) profile" evidence="8">
    <location>
        <begin position="21"/>
        <end position="408"/>
    </location>
</feature>
<evidence type="ECO:0000256" key="4">
    <source>
        <dbReference type="ARBA" id="ARBA00022692"/>
    </source>
</evidence>
<accession>A0ABU5CKY7</accession>
<dbReference type="CDD" id="cd06173">
    <property type="entry name" value="MFS_MefA_like"/>
    <property type="match status" value="1"/>
</dbReference>
<feature type="transmembrane region" description="Helical" evidence="7">
    <location>
        <begin position="90"/>
        <end position="108"/>
    </location>
</feature>
<dbReference type="Proteomes" id="UP001228376">
    <property type="component" value="Unassembled WGS sequence"/>
</dbReference>
<feature type="transmembrane region" description="Helical" evidence="7">
    <location>
        <begin position="297"/>
        <end position="315"/>
    </location>
</feature>
<reference evidence="9 10" key="1">
    <citation type="submission" date="2023-10" db="EMBL/GenBank/DDBJ databases">
        <title>179-bfca-hs.</title>
        <authorList>
            <person name="Miliotis G."/>
            <person name="Sengupta P."/>
            <person name="Hameed A."/>
            <person name="Chuvochina M."/>
            <person name="Mcdonagh F."/>
            <person name="Simpson A.C."/>
            <person name="Singh N.K."/>
            <person name="Rekha P.D."/>
            <person name="Raman K."/>
            <person name="Hugenholtz P."/>
            <person name="Venkateswaran K."/>
        </authorList>
    </citation>
    <scope>NUCLEOTIDE SEQUENCE [LARGE SCALE GENOMIC DNA]</scope>
    <source>
        <strain evidence="9 10">179-BFC-A-HS</strain>
    </source>
</reference>
<dbReference type="InterPro" id="IPR010290">
    <property type="entry name" value="TM_effector"/>
</dbReference>
<feature type="transmembrane region" description="Helical" evidence="7">
    <location>
        <begin position="384"/>
        <end position="403"/>
    </location>
</feature>
<feature type="transmembrane region" description="Helical" evidence="7">
    <location>
        <begin position="59"/>
        <end position="78"/>
    </location>
</feature>
<keyword evidence="4 7" id="KW-0812">Transmembrane</keyword>
<dbReference type="PANTHER" id="PTHR23513">
    <property type="entry name" value="INTEGRAL MEMBRANE EFFLUX PROTEIN-RELATED"/>
    <property type="match status" value="1"/>
</dbReference>
<comment type="caution">
    <text evidence="9">The sequence shown here is derived from an EMBL/GenBank/DDBJ whole genome shotgun (WGS) entry which is preliminary data.</text>
</comment>
<dbReference type="InterPro" id="IPR036259">
    <property type="entry name" value="MFS_trans_sf"/>
</dbReference>
<feature type="transmembrane region" description="Helical" evidence="7">
    <location>
        <begin position="154"/>
        <end position="176"/>
    </location>
</feature>
<dbReference type="RefSeq" id="WP_306066589.1">
    <property type="nucleotide sequence ID" value="NZ_JAROCA020000002.1"/>
</dbReference>
<name>A0ABU5CKY7_9BACI</name>
<dbReference type="Pfam" id="PF05977">
    <property type="entry name" value="MFS_3"/>
    <property type="match status" value="1"/>
</dbReference>
<dbReference type="EMBL" id="JAROCA020000002">
    <property type="protein sequence ID" value="MDY0406484.1"/>
    <property type="molecule type" value="Genomic_DNA"/>
</dbReference>
<feature type="transmembrane region" description="Helical" evidence="7">
    <location>
        <begin position="267"/>
        <end position="285"/>
    </location>
</feature>
<evidence type="ECO:0000256" key="6">
    <source>
        <dbReference type="ARBA" id="ARBA00023136"/>
    </source>
</evidence>
<feature type="transmembrane region" description="Helical" evidence="7">
    <location>
        <begin position="321"/>
        <end position="340"/>
    </location>
</feature>
<evidence type="ECO:0000256" key="3">
    <source>
        <dbReference type="ARBA" id="ARBA00022475"/>
    </source>
</evidence>
<evidence type="ECO:0000256" key="1">
    <source>
        <dbReference type="ARBA" id="ARBA00004651"/>
    </source>
</evidence>
<proteinExistence type="predicted"/>
<evidence type="ECO:0000256" key="5">
    <source>
        <dbReference type="ARBA" id="ARBA00022989"/>
    </source>
</evidence>
<gene>
    <name evidence="9" type="ORF">P5G51_014925</name>
</gene>
<keyword evidence="5 7" id="KW-1133">Transmembrane helix</keyword>
<evidence type="ECO:0000256" key="2">
    <source>
        <dbReference type="ARBA" id="ARBA00022448"/>
    </source>
</evidence>
<sequence>MTIPAFNHENKADATLWKNRNFLLIWGGSLISNFGSQMYAIAIPLLIYDLSHSALAMSTMRAIEFFPNILIGILAGVLVDRFNRKKMMQWTSLIQVGAMLCIVLLLASEQIHLWHLYLLGFILSCAGYTFGNAHHSVLPQIVTKDQLTSANAKLSFINTLINMTGPGLAGAFLVAFSFTSTLTIYTICLFILFLCMCFFQLPAQTDKARKKNSLRDDIKEGIEELFHNKILLTPTITVLFINFASSLVIGVLVFYVTDQLGANEAQVGLMFTISAGGGLLGAMVVSSIRKRFGRGNIYTFCLIFDVIGMGCLIAASTWWAIGIALAIRTCSTTVSNIVYFTIRQEFTPNHLLGRVAGTSSMLMKLTLPFGLFIAGLWAEWLPIPILFGISSSIFLILFMRLYFHPFRKLM</sequence>
<keyword evidence="10" id="KW-1185">Reference proteome</keyword>
<organism evidence="9 10">
    <name type="scientific">Tigheibacillus jepli</name>
    <dbReference type="NCBI Taxonomy" id="3035914"/>
    <lineage>
        <taxon>Bacteria</taxon>
        <taxon>Bacillati</taxon>
        <taxon>Bacillota</taxon>
        <taxon>Bacilli</taxon>
        <taxon>Bacillales</taxon>
        <taxon>Bacillaceae</taxon>
        <taxon>Tigheibacillus</taxon>
    </lineage>
</organism>
<dbReference type="PROSITE" id="PS50850">
    <property type="entry name" value="MFS"/>
    <property type="match status" value="1"/>
</dbReference>
<evidence type="ECO:0000313" key="9">
    <source>
        <dbReference type="EMBL" id="MDY0406484.1"/>
    </source>
</evidence>
<evidence type="ECO:0000313" key="10">
    <source>
        <dbReference type="Proteomes" id="UP001228376"/>
    </source>
</evidence>
<feature type="transmembrane region" description="Helical" evidence="7">
    <location>
        <begin position="114"/>
        <end position="133"/>
    </location>
</feature>
<dbReference type="SUPFAM" id="SSF103473">
    <property type="entry name" value="MFS general substrate transporter"/>
    <property type="match status" value="1"/>
</dbReference>
<keyword evidence="6 7" id="KW-0472">Membrane</keyword>
<comment type="subcellular location">
    <subcellularLocation>
        <location evidence="1">Cell membrane</location>
        <topology evidence="1">Multi-pass membrane protein</topology>
    </subcellularLocation>
</comment>